<accession>A0A834MC67</accession>
<keyword evidence="2" id="KW-1185">Reference proteome</keyword>
<evidence type="ECO:0000313" key="2">
    <source>
        <dbReference type="Proteomes" id="UP000625711"/>
    </source>
</evidence>
<sequence>MASRGFTIDAVEFRGSDLSRIPYIFLGDRTNCLLPYLTGLANGPVKGNLLILWPPSAAARPAELGYVYRRN</sequence>
<reference evidence="1" key="1">
    <citation type="submission" date="2020-08" db="EMBL/GenBank/DDBJ databases">
        <title>Genome sequencing and assembly of the red palm weevil Rhynchophorus ferrugineus.</title>
        <authorList>
            <person name="Dias G.B."/>
            <person name="Bergman C.M."/>
            <person name="Manee M."/>
        </authorList>
    </citation>
    <scope>NUCLEOTIDE SEQUENCE</scope>
    <source>
        <strain evidence="1">AA-2017</strain>
        <tissue evidence="1">Whole larva</tissue>
    </source>
</reference>
<name>A0A834MC67_RHYFE</name>
<dbReference type="Proteomes" id="UP000625711">
    <property type="component" value="Unassembled WGS sequence"/>
</dbReference>
<evidence type="ECO:0000313" key="1">
    <source>
        <dbReference type="EMBL" id="KAF7272624.1"/>
    </source>
</evidence>
<protein>
    <submittedName>
        <fullName evidence="1">Uncharacterized protein</fullName>
    </submittedName>
</protein>
<dbReference type="EMBL" id="JAACXV010013733">
    <property type="protein sequence ID" value="KAF7272624.1"/>
    <property type="molecule type" value="Genomic_DNA"/>
</dbReference>
<organism evidence="1 2">
    <name type="scientific">Rhynchophorus ferrugineus</name>
    <name type="common">Red palm weevil</name>
    <name type="synonym">Curculio ferrugineus</name>
    <dbReference type="NCBI Taxonomy" id="354439"/>
    <lineage>
        <taxon>Eukaryota</taxon>
        <taxon>Metazoa</taxon>
        <taxon>Ecdysozoa</taxon>
        <taxon>Arthropoda</taxon>
        <taxon>Hexapoda</taxon>
        <taxon>Insecta</taxon>
        <taxon>Pterygota</taxon>
        <taxon>Neoptera</taxon>
        <taxon>Endopterygota</taxon>
        <taxon>Coleoptera</taxon>
        <taxon>Polyphaga</taxon>
        <taxon>Cucujiformia</taxon>
        <taxon>Curculionidae</taxon>
        <taxon>Dryophthorinae</taxon>
        <taxon>Rhynchophorus</taxon>
    </lineage>
</organism>
<comment type="caution">
    <text evidence="1">The sequence shown here is derived from an EMBL/GenBank/DDBJ whole genome shotgun (WGS) entry which is preliminary data.</text>
</comment>
<gene>
    <name evidence="1" type="ORF">GWI33_014606</name>
</gene>
<proteinExistence type="predicted"/>
<dbReference type="AlphaFoldDB" id="A0A834MC67"/>